<reference evidence="2 3" key="1">
    <citation type="submission" date="2020-07" db="EMBL/GenBank/DDBJ databases">
        <title>Halophilic bacteria isolated from french cheeses.</title>
        <authorList>
            <person name="Kothe C.I."/>
            <person name="Farah-Kraiem B."/>
            <person name="Renault P."/>
            <person name="Dridi B."/>
        </authorList>
    </citation>
    <scope>NUCLEOTIDE SEQUENCE [LARGE SCALE GENOMIC DNA]</scope>
    <source>
        <strain evidence="2 3">FME14</strain>
    </source>
</reference>
<sequence>MKNNLLPSLAGVLVSLFVVWWLHGFLLADRCLDAGGAINFETNLCMSKSEHVIELATSSAMLVIYCVVIMTLSLLVSRLISKLFKR</sequence>
<organism evidence="2 3">
    <name type="scientific">Pseudoalteromonas prydzensis</name>
    <dbReference type="NCBI Taxonomy" id="182141"/>
    <lineage>
        <taxon>Bacteria</taxon>
        <taxon>Pseudomonadati</taxon>
        <taxon>Pseudomonadota</taxon>
        <taxon>Gammaproteobacteria</taxon>
        <taxon>Alteromonadales</taxon>
        <taxon>Pseudoalteromonadaceae</taxon>
        <taxon>Pseudoalteromonas</taxon>
    </lineage>
</organism>
<protein>
    <submittedName>
        <fullName evidence="2">Uncharacterized protein</fullName>
    </submittedName>
</protein>
<keyword evidence="1" id="KW-0812">Transmembrane</keyword>
<name>A0ABR9FK49_9GAMM</name>
<dbReference type="Proteomes" id="UP000707245">
    <property type="component" value="Unassembled WGS sequence"/>
</dbReference>
<accession>A0ABR9FK49</accession>
<comment type="caution">
    <text evidence="2">The sequence shown here is derived from an EMBL/GenBank/DDBJ whole genome shotgun (WGS) entry which is preliminary data.</text>
</comment>
<keyword evidence="1" id="KW-1133">Transmembrane helix</keyword>
<keyword evidence="1" id="KW-0472">Membrane</keyword>
<gene>
    <name evidence="2" type="ORF">EI167_06925</name>
</gene>
<feature type="transmembrane region" description="Helical" evidence="1">
    <location>
        <begin position="52"/>
        <end position="76"/>
    </location>
</feature>
<dbReference type="RefSeq" id="WP_064665496.1">
    <property type="nucleotide sequence ID" value="NZ_BDDT01000002.1"/>
</dbReference>
<evidence type="ECO:0000313" key="3">
    <source>
        <dbReference type="Proteomes" id="UP000707245"/>
    </source>
</evidence>
<dbReference type="GeneID" id="303292615"/>
<evidence type="ECO:0000256" key="1">
    <source>
        <dbReference type="SAM" id="Phobius"/>
    </source>
</evidence>
<dbReference type="EMBL" id="RRZA01000015">
    <property type="protein sequence ID" value="MBE0457190.1"/>
    <property type="molecule type" value="Genomic_DNA"/>
</dbReference>
<keyword evidence="3" id="KW-1185">Reference proteome</keyword>
<proteinExistence type="predicted"/>
<evidence type="ECO:0000313" key="2">
    <source>
        <dbReference type="EMBL" id="MBE0457190.1"/>
    </source>
</evidence>